<sequence length="79" mass="8560">MHITGHKRLGIRQSRSGPTMHTGCHIGATPQGQGKRRARGQGAKATEGPVQGSRHRPVAQTVCCDRQRPKLSWARPTGL</sequence>
<gene>
    <name evidence="2" type="ORF">V6N12_009437</name>
</gene>
<evidence type="ECO:0000313" key="3">
    <source>
        <dbReference type="Proteomes" id="UP001472677"/>
    </source>
</evidence>
<dbReference type="Proteomes" id="UP001472677">
    <property type="component" value="Unassembled WGS sequence"/>
</dbReference>
<feature type="region of interest" description="Disordered" evidence="1">
    <location>
        <begin position="1"/>
        <end position="59"/>
    </location>
</feature>
<keyword evidence="3" id="KW-1185">Reference proteome</keyword>
<reference evidence="2 3" key="1">
    <citation type="journal article" date="2024" name="G3 (Bethesda)">
        <title>Genome assembly of Hibiscus sabdariffa L. provides insights into metabolisms of medicinal natural products.</title>
        <authorList>
            <person name="Kim T."/>
        </authorList>
    </citation>
    <scope>NUCLEOTIDE SEQUENCE [LARGE SCALE GENOMIC DNA]</scope>
    <source>
        <strain evidence="2">TK-2024</strain>
        <tissue evidence="2">Old leaves</tissue>
    </source>
</reference>
<organism evidence="2 3">
    <name type="scientific">Hibiscus sabdariffa</name>
    <name type="common">roselle</name>
    <dbReference type="NCBI Taxonomy" id="183260"/>
    <lineage>
        <taxon>Eukaryota</taxon>
        <taxon>Viridiplantae</taxon>
        <taxon>Streptophyta</taxon>
        <taxon>Embryophyta</taxon>
        <taxon>Tracheophyta</taxon>
        <taxon>Spermatophyta</taxon>
        <taxon>Magnoliopsida</taxon>
        <taxon>eudicotyledons</taxon>
        <taxon>Gunneridae</taxon>
        <taxon>Pentapetalae</taxon>
        <taxon>rosids</taxon>
        <taxon>malvids</taxon>
        <taxon>Malvales</taxon>
        <taxon>Malvaceae</taxon>
        <taxon>Malvoideae</taxon>
        <taxon>Hibiscus</taxon>
    </lineage>
</organism>
<feature type="compositionally biased region" description="Basic residues" evidence="1">
    <location>
        <begin position="1"/>
        <end position="10"/>
    </location>
</feature>
<evidence type="ECO:0000313" key="2">
    <source>
        <dbReference type="EMBL" id="KAK8555289.1"/>
    </source>
</evidence>
<dbReference type="EMBL" id="JBBPBM010000018">
    <property type="protein sequence ID" value="KAK8555289.1"/>
    <property type="molecule type" value="Genomic_DNA"/>
</dbReference>
<comment type="caution">
    <text evidence="2">The sequence shown here is derived from an EMBL/GenBank/DDBJ whole genome shotgun (WGS) entry which is preliminary data.</text>
</comment>
<accession>A0ABR2E9L5</accession>
<name>A0ABR2E9L5_9ROSI</name>
<evidence type="ECO:0000256" key="1">
    <source>
        <dbReference type="SAM" id="MobiDB-lite"/>
    </source>
</evidence>
<protein>
    <submittedName>
        <fullName evidence="2">Uncharacterized protein</fullName>
    </submittedName>
</protein>
<proteinExistence type="predicted"/>